<dbReference type="InterPro" id="IPR000073">
    <property type="entry name" value="AB_hydrolase_1"/>
</dbReference>
<dbReference type="Gene3D" id="3.40.50.1820">
    <property type="entry name" value="alpha/beta hydrolase"/>
    <property type="match status" value="1"/>
</dbReference>
<protein>
    <submittedName>
        <fullName evidence="2">3-oxoadipate enol-lactonase</fullName>
    </submittedName>
</protein>
<dbReference type="STRING" id="416943.SAMN05445871_5748"/>
<sequence length="287" mass="30938">MAHEMQRQRTDWRRGAPFDVRCGDGATIRCRIDGVPGAPWVLFSNSHATNLSMWDEQVRALEDRFSILRYDQRGHGGSAVTPDVTFDRLAEDVVDICDAVSIDRATLVGVSMGAVTVLRVAARFPQRVVRVVACDGQWKAPAGAREAWETRIAAARTAGMTPLAAATVARWFPAQSLRDAASRIAAVEAMIRATSVDGYAYCAMAMQAYDFSGDCPRFALPVHFVVGACDGALPATMLDMHAATPGSTYDVIPEAGHLPPVDRPETINALLARYLGSGEAADGDTER</sequence>
<name>A0A1H7FVC9_9BURK</name>
<feature type="domain" description="AB hydrolase-1" evidence="1">
    <location>
        <begin position="39"/>
        <end position="263"/>
    </location>
</feature>
<dbReference type="AlphaFoldDB" id="A0A1H7FVC9"/>
<evidence type="ECO:0000313" key="2">
    <source>
        <dbReference type="EMBL" id="SEK30046.1"/>
    </source>
</evidence>
<dbReference type="PANTHER" id="PTHR43798">
    <property type="entry name" value="MONOACYLGLYCEROL LIPASE"/>
    <property type="match status" value="1"/>
</dbReference>
<evidence type="ECO:0000259" key="1">
    <source>
        <dbReference type="Pfam" id="PF00561"/>
    </source>
</evidence>
<accession>A0A1H7FVC9</accession>
<reference evidence="3" key="1">
    <citation type="submission" date="2016-10" db="EMBL/GenBank/DDBJ databases">
        <authorList>
            <person name="Varghese N."/>
            <person name="Submissions S."/>
        </authorList>
    </citation>
    <scope>NUCLEOTIDE SEQUENCE [LARGE SCALE GENOMIC DNA]</scope>
    <source>
        <strain evidence="3">LMG 26416</strain>
    </source>
</reference>
<evidence type="ECO:0000313" key="3">
    <source>
        <dbReference type="Proteomes" id="UP000199120"/>
    </source>
</evidence>
<organism evidence="2 3">
    <name type="scientific">Paraburkholderia caballeronis</name>
    <dbReference type="NCBI Taxonomy" id="416943"/>
    <lineage>
        <taxon>Bacteria</taxon>
        <taxon>Pseudomonadati</taxon>
        <taxon>Pseudomonadota</taxon>
        <taxon>Betaproteobacteria</taxon>
        <taxon>Burkholderiales</taxon>
        <taxon>Burkholderiaceae</taxon>
        <taxon>Paraburkholderia</taxon>
    </lineage>
</organism>
<dbReference type="InterPro" id="IPR029058">
    <property type="entry name" value="AB_hydrolase_fold"/>
</dbReference>
<dbReference type="Proteomes" id="UP000199120">
    <property type="component" value="Unassembled WGS sequence"/>
</dbReference>
<proteinExistence type="predicted"/>
<dbReference type="SUPFAM" id="SSF53474">
    <property type="entry name" value="alpha/beta-Hydrolases"/>
    <property type="match status" value="1"/>
</dbReference>
<gene>
    <name evidence="2" type="ORF">SAMN05192542_101495</name>
</gene>
<dbReference type="EMBL" id="FOAJ01000001">
    <property type="protein sequence ID" value="SEK30046.1"/>
    <property type="molecule type" value="Genomic_DNA"/>
</dbReference>
<keyword evidence="3" id="KW-1185">Reference proteome</keyword>
<dbReference type="InterPro" id="IPR050266">
    <property type="entry name" value="AB_hydrolase_sf"/>
</dbReference>
<dbReference type="Pfam" id="PF00561">
    <property type="entry name" value="Abhydrolase_1"/>
    <property type="match status" value="1"/>
</dbReference>